<dbReference type="PRINTS" id="PR00843">
    <property type="entry name" value="GLHYDRLASE30"/>
</dbReference>
<reference evidence="8" key="1">
    <citation type="submission" date="2023-03" db="EMBL/GenBank/DDBJ databases">
        <title>Edaphobacter sp.</title>
        <authorList>
            <person name="Huber K.J."/>
            <person name="Papendorf J."/>
            <person name="Pilke C."/>
            <person name="Bunk B."/>
            <person name="Sproeer C."/>
            <person name="Pester M."/>
        </authorList>
    </citation>
    <scope>NUCLEOTIDE SEQUENCE</scope>
    <source>
        <strain evidence="8">DSM 110680</strain>
    </source>
</reference>
<dbReference type="GO" id="GO:0016020">
    <property type="term" value="C:membrane"/>
    <property type="evidence" value="ECO:0007669"/>
    <property type="project" value="GOC"/>
</dbReference>
<evidence type="ECO:0000256" key="2">
    <source>
        <dbReference type="ARBA" id="ARBA00022729"/>
    </source>
</evidence>
<feature type="domain" description="Glycosyl hydrolase family 30 TIM-barrel" evidence="6">
    <location>
        <begin position="80"/>
        <end position="408"/>
    </location>
</feature>
<dbReference type="EMBL" id="CP121196">
    <property type="protein sequence ID" value="XBH16810.1"/>
    <property type="molecule type" value="Genomic_DNA"/>
</dbReference>
<dbReference type="Pfam" id="PF17189">
    <property type="entry name" value="Glyco_hydro_30C"/>
    <property type="match status" value="1"/>
</dbReference>
<keyword evidence="4" id="KW-0326">Glycosidase</keyword>
<evidence type="ECO:0000256" key="1">
    <source>
        <dbReference type="ARBA" id="ARBA00005382"/>
    </source>
</evidence>
<dbReference type="GO" id="GO:0004348">
    <property type="term" value="F:glucosylceramidase activity"/>
    <property type="evidence" value="ECO:0007669"/>
    <property type="project" value="InterPro"/>
</dbReference>
<feature type="domain" description="Glycosyl hydrolase family 30 beta sandwich" evidence="7">
    <location>
        <begin position="413"/>
        <end position="475"/>
    </location>
</feature>
<evidence type="ECO:0000256" key="5">
    <source>
        <dbReference type="SAM" id="SignalP"/>
    </source>
</evidence>
<evidence type="ECO:0000256" key="3">
    <source>
        <dbReference type="ARBA" id="ARBA00022801"/>
    </source>
</evidence>
<evidence type="ECO:0000256" key="4">
    <source>
        <dbReference type="RuleBase" id="RU361188"/>
    </source>
</evidence>
<name>A0AAU7DGQ0_9BACT</name>
<dbReference type="PROSITE" id="PS51318">
    <property type="entry name" value="TAT"/>
    <property type="match status" value="1"/>
</dbReference>
<dbReference type="NCBIfam" id="TIGR01409">
    <property type="entry name" value="TAT_signal_seq"/>
    <property type="match status" value="1"/>
</dbReference>
<feature type="chain" id="PRO_5043425503" evidence="5">
    <location>
        <begin position="31"/>
        <end position="478"/>
    </location>
</feature>
<dbReference type="PANTHER" id="PTHR11069">
    <property type="entry name" value="GLUCOSYLCERAMIDASE"/>
    <property type="match status" value="1"/>
</dbReference>
<dbReference type="AlphaFoldDB" id="A0AAU7DGQ0"/>
<keyword evidence="3 4" id="KW-0378">Hydrolase</keyword>
<sequence length="478" mass="52779">MKHGSRRDFLKAASATAAALAITRTTPAWAAADPPFGAVKVWGTFRDQRHVARPSLEWKRATQIAADAIQLDMSAPRQQILGFGAAITEASAYVLSRLSDAERMPLMRDLFAPDALALNVCRTCIGASDYTTKAYSYDESTEPDPDLKKFSIDHDKEFYLPILREARKQNPEMFLFSSPWSPPGWMKPNNSMIGGAMRKLSFGPYANYFVKFLEAYKAEGVAIDAVTVQNETDAEQEGHMPACLFSQEQEMEFAARFLAPAIRKAGMNTKIWILDHNYSLWGRAIDELSDPSVYDAVDGIAWHGYVGEPTAMTRVHDAFPAKNAYWTEGGPDVNQPDYQTDYTKWADQYNGILNNWARSITAWNVALDEKGRPDIGPFSCGGVITIDNATHKVTMSGQYWAFAHYSKHVKRGAKVFATNGLGNPAETGVSHSGFSNPDGSCVVVIANKGAQKQVQLMTGTKTLDVDLPADSVQTLYWS</sequence>
<evidence type="ECO:0000259" key="6">
    <source>
        <dbReference type="Pfam" id="PF02055"/>
    </source>
</evidence>
<dbReference type="InterPro" id="IPR013780">
    <property type="entry name" value="Glyco_hydro_b"/>
</dbReference>
<dbReference type="Gene3D" id="2.60.40.1180">
    <property type="entry name" value="Golgi alpha-mannosidase II"/>
    <property type="match status" value="1"/>
</dbReference>
<proteinExistence type="inferred from homology"/>
<dbReference type="Pfam" id="PF02055">
    <property type="entry name" value="Glyco_hydro_30"/>
    <property type="match status" value="1"/>
</dbReference>
<dbReference type="InterPro" id="IPR033452">
    <property type="entry name" value="GH30_C"/>
</dbReference>
<evidence type="ECO:0000313" key="8">
    <source>
        <dbReference type="EMBL" id="XBH16810.1"/>
    </source>
</evidence>
<dbReference type="InterPro" id="IPR033453">
    <property type="entry name" value="Glyco_hydro_30_TIM-barrel"/>
</dbReference>
<dbReference type="PANTHER" id="PTHR11069:SF23">
    <property type="entry name" value="LYSOSOMAL ACID GLUCOSYLCERAMIDASE"/>
    <property type="match status" value="1"/>
</dbReference>
<dbReference type="GO" id="GO:0006680">
    <property type="term" value="P:glucosylceramide catabolic process"/>
    <property type="evidence" value="ECO:0007669"/>
    <property type="project" value="TreeGrafter"/>
</dbReference>
<dbReference type="InterPro" id="IPR017853">
    <property type="entry name" value="GH"/>
</dbReference>
<dbReference type="Gene3D" id="3.20.20.80">
    <property type="entry name" value="Glycosidases"/>
    <property type="match status" value="1"/>
</dbReference>
<dbReference type="InterPro" id="IPR006311">
    <property type="entry name" value="TAT_signal"/>
</dbReference>
<dbReference type="InterPro" id="IPR001139">
    <property type="entry name" value="Glyco_hydro_30"/>
</dbReference>
<feature type="signal peptide" evidence="5">
    <location>
        <begin position="1"/>
        <end position="30"/>
    </location>
</feature>
<organism evidence="8">
    <name type="scientific">Telmatobacter sp. DSM 110680</name>
    <dbReference type="NCBI Taxonomy" id="3036704"/>
    <lineage>
        <taxon>Bacteria</taxon>
        <taxon>Pseudomonadati</taxon>
        <taxon>Acidobacteriota</taxon>
        <taxon>Terriglobia</taxon>
        <taxon>Terriglobales</taxon>
        <taxon>Acidobacteriaceae</taxon>
        <taxon>Telmatobacter</taxon>
    </lineage>
</organism>
<dbReference type="SUPFAM" id="SSF51445">
    <property type="entry name" value="(Trans)glycosidases"/>
    <property type="match status" value="1"/>
</dbReference>
<gene>
    <name evidence="8" type="ORF">P8935_19815</name>
</gene>
<protein>
    <submittedName>
        <fullName evidence="8">Glycoside hydrolase family 30 beta sandwich domain-containing protein</fullName>
    </submittedName>
</protein>
<evidence type="ECO:0000259" key="7">
    <source>
        <dbReference type="Pfam" id="PF17189"/>
    </source>
</evidence>
<accession>A0AAU7DGQ0</accession>
<dbReference type="InterPro" id="IPR019546">
    <property type="entry name" value="TAT_signal_bac_arc"/>
</dbReference>
<comment type="similarity">
    <text evidence="1 4">Belongs to the glycosyl hydrolase 30 family.</text>
</comment>
<keyword evidence="2 5" id="KW-0732">Signal</keyword>
<dbReference type="RefSeq" id="WP_348262038.1">
    <property type="nucleotide sequence ID" value="NZ_CP121196.1"/>
</dbReference>